<evidence type="ECO:0000313" key="1">
    <source>
        <dbReference type="EMBL" id="MBB5149124.1"/>
    </source>
</evidence>
<reference evidence="1 2" key="1">
    <citation type="submission" date="2020-08" db="EMBL/GenBank/DDBJ databases">
        <title>Genomic Encyclopedia of Type Strains, Phase IV (KMG-IV): sequencing the most valuable type-strain genomes for metagenomic binning, comparative biology and taxonomic classification.</title>
        <authorList>
            <person name="Goeker M."/>
        </authorList>
    </citation>
    <scope>NUCLEOTIDE SEQUENCE [LARGE SCALE GENOMIC DNA]</scope>
    <source>
        <strain evidence="1 2">DSM 10633</strain>
    </source>
</reference>
<dbReference type="InterPro" id="IPR007263">
    <property type="entry name" value="DCC1-like"/>
</dbReference>
<dbReference type="Proteomes" id="UP000557217">
    <property type="component" value="Unassembled WGS sequence"/>
</dbReference>
<name>A0A840PV50_URETH</name>
<dbReference type="Pfam" id="PF04134">
    <property type="entry name" value="DCC1-like"/>
    <property type="match status" value="1"/>
</dbReference>
<accession>A0A840PV50</accession>
<organism evidence="1 2">
    <name type="scientific">Ureibacillus thermosphaericus</name>
    <dbReference type="NCBI Taxonomy" id="51173"/>
    <lineage>
        <taxon>Bacteria</taxon>
        <taxon>Bacillati</taxon>
        <taxon>Bacillota</taxon>
        <taxon>Bacilli</taxon>
        <taxon>Bacillales</taxon>
        <taxon>Caryophanaceae</taxon>
        <taxon>Ureibacillus</taxon>
    </lineage>
</organism>
<dbReference type="AlphaFoldDB" id="A0A840PV50"/>
<keyword evidence="2" id="KW-1185">Reference proteome</keyword>
<evidence type="ECO:0000313" key="2">
    <source>
        <dbReference type="Proteomes" id="UP000557217"/>
    </source>
</evidence>
<gene>
    <name evidence="1" type="ORF">HNR36_001511</name>
</gene>
<protein>
    <submittedName>
        <fullName evidence="1">Putative DCC family thiol-disulfide oxidoreductase YuxK</fullName>
    </submittedName>
</protein>
<proteinExistence type="predicted"/>
<dbReference type="PANTHER" id="PTHR33639">
    <property type="entry name" value="THIOL-DISULFIDE OXIDOREDUCTASE DCC"/>
    <property type="match status" value="1"/>
</dbReference>
<dbReference type="GO" id="GO:0015035">
    <property type="term" value="F:protein-disulfide reductase activity"/>
    <property type="evidence" value="ECO:0007669"/>
    <property type="project" value="InterPro"/>
</dbReference>
<dbReference type="InterPro" id="IPR052927">
    <property type="entry name" value="DCC_oxidoreductase"/>
</dbReference>
<sequence>MKSIILFDGECNFCSRSVHFIMKRDPQKKFQFASLQSEVGKLLCNQYQVPKDLNSMILIENQRYYAKSSAVLRISLGLEGFWKVFSILMIFPPILRDTVYDFIAKHRYIFGKNQSCKIPNKEDMERFL</sequence>
<comment type="caution">
    <text evidence="1">The sequence shown here is derived from an EMBL/GenBank/DDBJ whole genome shotgun (WGS) entry which is preliminary data.</text>
</comment>
<dbReference type="EMBL" id="JACHGZ010000015">
    <property type="protein sequence ID" value="MBB5149124.1"/>
    <property type="molecule type" value="Genomic_DNA"/>
</dbReference>
<dbReference type="PANTHER" id="PTHR33639:SF2">
    <property type="entry name" value="DUF393 DOMAIN-CONTAINING PROTEIN"/>
    <property type="match status" value="1"/>
</dbReference>